<dbReference type="GO" id="GO:0046872">
    <property type="term" value="F:metal ion binding"/>
    <property type="evidence" value="ECO:0007669"/>
    <property type="project" value="UniProtKB-KW"/>
</dbReference>
<dbReference type="GO" id="GO:0030248">
    <property type="term" value="F:cellulose binding"/>
    <property type="evidence" value="ECO:0007669"/>
    <property type="project" value="UniProtKB-UniRule"/>
</dbReference>
<evidence type="ECO:0000256" key="6">
    <source>
        <dbReference type="ARBA" id="ARBA00023002"/>
    </source>
</evidence>
<dbReference type="Pfam" id="PF03443">
    <property type="entry name" value="AA9"/>
    <property type="match status" value="1"/>
</dbReference>
<evidence type="ECO:0000256" key="4">
    <source>
        <dbReference type="ARBA" id="ARBA00022723"/>
    </source>
</evidence>
<dbReference type="GO" id="GO:0004497">
    <property type="term" value="F:monooxygenase activity"/>
    <property type="evidence" value="ECO:0007669"/>
    <property type="project" value="UniProtKB-KW"/>
</dbReference>
<dbReference type="PROSITE" id="PS00562">
    <property type="entry name" value="CBM1_1"/>
    <property type="match status" value="1"/>
</dbReference>
<dbReference type="Proteomes" id="UP000265663">
    <property type="component" value="Unassembled WGS sequence"/>
</dbReference>
<dbReference type="PANTHER" id="PTHR33353">
    <property type="entry name" value="PUTATIVE (AFU_ORTHOLOGUE AFUA_1G12560)-RELATED"/>
    <property type="match status" value="1"/>
</dbReference>
<proteinExistence type="predicted"/>
<keyword evidence="4" id="KW-0479">Metal-binding</keyword>
<dbReference type="AlphaFoldDB" id="A0A3M7MFS0"/>
<reference evidence="14 15" key="1">
    <citation type="journal article" date="2014" name="PLoS ONE">
        <title>De novo Genome Assembly of the Fungal Plant Pathogen Pyrenophora semeniperda.</title>
        <authorList>
            <person name="Soliai M.M."/>
            <person name="Meyer S.E."/>
            <person name="Udall J.A."/>
            <person name="Elzinga D.E."/>
            <person name="Hermansen R.A."/>
            <person name="Bodily P.M."/>
            <person name="Hart A.A."/>
            <person name="Coleman C.E."/>
        </authorList>
    </citation>
    <scope>NUCLEOTIDE SEQUENCE [LARGE SCALE GENOMIC DNA]</scope>
    <source>
        <strain evidence="14 15">CCB06</strain>
        <tissue evidence="14">Mycelium</tissue>
    </source>
</reference>
<evidence type="ECO:0000256" key="1">
    <source>
        <dbReference type="ARBA" id="ARBA00001973"/>
    </source>
</evidence>
<dbReference type="CDD" id="cd21175">
    <property type="entry name" value="LPMO_AA9"/>
    <property type="match status" value="1"/>
</dbReference>
<feature type="chain" id="PRO_5018322944" description="AA9 family lytic polysaccharide monooxygenase" evidence="12">
    <location>
        <begin position="20"/>
        <end position="324"/>
    </location>
</feature>
<evidence type="ECO:0000256" key="11">
    <source>
        <dbReference type="SAM" id="MobiDB-lite"/>
    </source>
</evidence>
<dbReference type="Pfam" id="PF00734">
    <property type="entry name" value="CBM_1"/>
    <property type="match status" value="1"/>
</dbReference>
<evidence type="ECO:0000256" key="3">
    <source>
        <dbReference type="ARBA" id="ARBA00022525"/>
    </source>
</evidence>
<dbReference type="GO" id="GO:0005576">
    <property type="term" value="C:extracellular region"/>
    <property type="evidence" value="ECO:0007669"/>
    <property type="project" value="UniProtKB-SubCell"/>
</dbReference>
<evidence type="ECO:0000256" key="8">
    <source>
        <dbReference type="ARBA" id="ARBA00023033"/>
    </source>
</evidence>
<dbReference type="InterPro" id="IPR049892">
    <property type="entry name" value="AA9"/>
</dbReference>
<keyword evidence="5 12" id="KW-0732">Signal</keyword>
<protein>
    <recommendedName>
        <fullName evidence="10">AA9 family lytic polysaccharide monooxygenase</fullName>
        <ecNumber evidence="10">1.14.99.56</ecNumber>
    </recommendedName>
    <alternativeName>
        <fullName evidence="10">Endo-beta-1,4-glucanase</fullName>
    </alternativeName>
    <alternativeName>
        <fullName evidence="10">Glycosyl hydrolase 61 family protein</fullName>
    </alternativeName>
</protein>
<dbReference type="EC" id="1.14.99.56" evidence="10"/>
<evidence type="ECO:0000313" key="15">
    <source>
        <dbReference type="Proteomes" id="UP000265663"/>
    </source>
</evidence>
<dbReference type="InterPro" id="IPR000254">
    <property type="entry name" value="CBD"/>
</dbReference>
<dbReference type="OrthoDB" id="4849160at2759"/>
<organism evidence="14 15">
    <name type="scientific">Pyrenophora seminiperda CCB06</name>
    <dbReference type="NCBI Taxonomy" id="1302712"/>
    <lineage>
        <taxon>Eukaryota</taxon>
        <taxon>Fungi</taxon>
        <taxon>Dikarya</taxon>
        <taxon>Ascomycota</taxon>
        <taxon>Pezizomycotina</taxon>
        <taxon>Dothideomycetes</taxon>
        <taxon>Pleosporomycetidae</taxon>
        <taxon>Pleosporales</taxon>
        <taxon>Pleosporineae</taxon>
        <taxon>Pleosporaceae</taxon>
        <taxon>Pyrenophora</taxon>
    </lineage>
</organism>
<dbReference type="Gene3D" id="2.70.50.70">
    <property type="match status" value="1"/>
</dbReference>
<comment type="subcellular location">
    <subcellularLocation>
        <location evidence="2 10">Secreted</location>
    </subcellularLocation>
</comment>
<feature type="domain" description="CBM1" evidence="13">
    <location>
        <begin position="288"/>
        <end position="324"/>
    </location>
</feature>
<dbReference type="SUPFAM" id="SSF57180">
    <property type="entry name" value="Cellulose-binding domain"/>
    <property type="match status" value="1"/>
</dbReference>
<name>A0A3M7MFS0_9PLEO</name>
<feature type="signal peptide" evidence="12">
    <location>
        <begin position="1"/>
        <end position="19"/>
    </location>
</feature>
<dbReference type="EMBL" id="KE747840">
    <property type="protein sequence ID" value="RMZ73386.1"/>
    <property type="molecule type" value="Genomic_DNA"/>
</dbReference>
<evidence type="ECO:0000259" key="13">
    <source>
        <dbReference type="PROSITE" id="PS51164"/>
    </source>
</evidence>
<keyword evidence="9 10" id="KW-1015">Disulfide bond</keyword>
<comment type="domain">
    <text evidence="10">Has a modular structure: an endo-beta-1,4-glucanase catalytic module at the N-terminus, a linker rich in serines and threonines, and a C-terminal carbohydrate-binding module (CBM).</text>
</comment>
<comment type="cofactor">
    <cofactor evidence="1">
        <name>Cu(2+)</name>
        <dbReference type="ChEBI" id="CHEBI:29036"/>
    </cofactor>
</comment>
<sequence>MKFSTALTVAASLVATVTAHGGVDQYIVGDTTYAGWSPYNSPGSQKSIQRQYSSYDPLVIKDLTASLQTRTENIRCNNKGALGTGLTGTIAAGAKLKTHWKQWTHRPTSFLVYMAKCPGKCDSFDGSGKVWFKVYEQGLISGTENAGIWAGDAILDTLYATMTIPATLAAGDYLIRHELIAVHQANNPQFYPECAQFTVTGSGTASPPASALVSFPGAYSSTDPGIAFNIDSDAAKKATSYPIPGPAVWNGSGDASGPAPTAAPSPTTLATSASASAVPSAAPTTPTCEVAKFGQCGGIGFGGCTTCASGSKCVANGDYYSQCV</sequence>
<evidence type="ECO:0000256" key="5">
    <source>
        <dbReference type="ARBA" id="ARBA00022729"/>
    </source>
</evidence>
<evidence type="ECO:0000256" key="9">
    <source>
        <dbReference type="ARBA" id="ARBA00023157"/>
    </source>
</evidence>
<dbReference type="GO" id="GO:0008810">
    <property type="term" value="F:cellulase activity"/>
    <property type="evidence" value="ECO:0007669"/>
    <property type="project" value="UniProtKB-UniRule"/>
</dbReference>
<keyword evidence="10" id="KW-0119">Carbohydrate metabolism</keyword>
<keyword evidence="7" id="KW-0186">Copper</keyword>
<evidence type="ECO:0000256" key="2">
    <source>
        <dbReference type="ARBA" id="ARBA00004613"/>
    </source>
</evidence>
<evidence type="ECO:0000256" key="7">
    <source>
        <dbReference type="ARBA" id="ARBA00023008"/>
    </source>
</evidence>
<evidence type="ECO:0000313" key="14">
    <source>
        <dbReference type="EMBL" id="RMZ73386.1"/>
    </source>
</evidence>
<keyword evidence="8" id="KW-0503">Monooxygenase</keyword>
<accession>A0A3M7MFS0</accession>
<dbReference type="PROSITE" id="PS51164">
    <property type="entry name" value="CBM1_2"/>
    <property type="match status" value="1"/>
</dbReference>
<dbReference type="InterPro" id="IPR005103">
    <property type="entry name" value="AA9_LPMO"/>
</dbReference>
<evidence type="ECO:0000256" key="10">
    <source>
        <dbReference type="RuleBase" id="RU368122"/>
    </source>
</evidence>
<gene>
    <name evidence="14" type="ORF">GMOD_00007893</name>
</gene>
<evidence type="ECO:0000256" key="12">
    <source>
        <dbReference type="SAM" id="SignalP"/>
    </source>
</evidence>
<keyword evidence="6" id="KW-0560">Oxidoreductase</keyword>
<feature type="region of interest" description="Disordered" evidence="11">
    <location>
        <begin position="249"/>
        <end position="270"/>
    </location>
</feature>
<keyword evidence="10" id="KW-0136">Cellulose degradation</keyword>
<keyword evidence="10" id="KW-0624">Polysaccharide degradation</keyword>
<dbReference type="PANTHER" id="PTHR33353:SF19">
    <property type="entry name" value="GLYCOSYLHYDROLASE FAMILY 61-8 PROTEIN"/>
    <property type="match status" value="1"/>
</dbReference>
<comment type="function">
    <text evidence="10">Lytic polysaccharide monooxygenase (LMPO) that depolymerizes crystalline and amorphous polysaccharides via the oxidation of scissile alpha- or beta-(1-4)-glycosidic bonds, yielding C1 and/or C4 oxidation products. Catalysis by LPMOs requires the reduction of the active-site copper from Cu(II) to Cu(I) by a reducing agent and H(2)O(2) or O(2) as a cosubstrate.</text>
</comment>
<feature type="compositionally biased region" description="Low complexity" evidence="11">
    <location>
        <begin position="255"/>
        <end position="270"/>
    </location>
</feature>
<keyword evidence="3 10" id="KW-0964">Secreted</keyword>
<keyword evidence="15" id="KW-1185">Reference proteome</keyword>
<dbReference type="SMART" id="SM00236">
    <property type="entry name" value="fCBD"/>
    <property type="match status" value="1"/>
</dbReference>
<comment type="catalytic activity">
    <reaction evidence="10">
        <text>[(1-&gt;4)-beta-D-glucosyl]n+m + reduced acceptor + O2 = 4-dehydro-beta-D-glucosyl-[(1-&gt;4)-beta-D-glucosyl]n-1 + [(1-&gt;4)-beta-D-glucosyl]m + acceptor + H2O.</text>
        <dbReference type="EC" id="1.14.99.56"/>
    </reaction>
</comment>
<dbReference type="GO" id="GO:0030245">
    <property type="term" value="P:cellulose catabolic process"/>
    <property type="evidence" value="ECO:0007669"/>
    <property type="project" value="UniProtKB-UniRule"/>
</dbReference>
<dbReference type="InterPro" id="IPR035971">
    <property type="entry name" value="CBD_sf"/>
</dbReference>